<evidence type="ECO:0008006" key="4">
    <source>
        <dbReference type="Google" id="ProtNLM"/>
    </source>
</evidence>
<proteinExistence type="predicted"/>
<name>A0AB38R4R1_PARTM</name>
<dbReference type="PANTHER" id="PTHR35007">
    <property type="entry name" value="INTEGRAL MEMBRANE PROTEIN-RELATED"/>
    <property type="match status" value="1"/>
</dbReference>
<reference evidence="2" key="1">
    <citation type="submission" date="2020-10" db="EMBL/GenBank/DDBJ databases">
        <authorList>
            <person name="Delgado J.A."/>
            <person name="Gonzalez J.M."/>
        </authorList>
    </citation>
    <scope>NUCLEOTIDE SEQUENCE</scope>
    <source>
        <strain evidence="2">23.6</strain>
        <plasmid evidence="2">unnamed2</plasmid>
    </source>
</reference>
<dbReference type="RefSeq" id="WP_248295966.1">
    <property type="nucleotide sequence ID" value="NZ_CP063416.1"/>
</dbReference>
<feature type="transmembrane region" description="Helical" evidence="1">
    <location>
        <begin position="256"/>
        <end position="277"/>
    </location>
</feature>
<dbReference type="EMBL" id="CP063416">
    <property type="protein sequence ID" value="UOE78376.1"/>
    <property type="molecule type" value="Genomic_DNA"/>
</dbReference>
<organism evidence="2 3">
    <name type="scientific">Parageobacillus thermoglucosidasius</name>
    <name type="common">Geobacillus thermoglucosidasius</name>
    <dbReference type="NCBI Taxonomy" id="1426"/>
    <lineage>
        <taxon>Bacteria</taxon>
        <taxon>Bacillati</taxon>
        <taxon>Bacillota</taxon>
        <taxon>Bacilli</taxon>
        <taxon>Bacillales</taxon>
        <taxon>Anoxybacillaceae</taxon>
        <taxon>Parageobacillus</taxon>
    </lineage>
</organism>
<dbReference type="Proteomes" id="UP001058458">
    <property type="component" value="Plasmid unnamed2"/>
</dbReference>
<feature type="transmembrane region" description="Helical" evidence="1">
    <location>
        <begin position="87"/>
        <end position="103"/>
    </location>
</feature>
<dbReference type="PANTHER" id="PTHR35007:SF1">
    <property type="entry name" value="PILUS ASSEMBLY PROTEIN"/>
    <property type="match status" value="1"/>
</dbReference>
<keyword evidence="1" id="KW-0812">Transmembrane</keyword>
<gene>
    <name evidence="2" type="ORF">IMI45_20280</name>
</gene>
<evidence type="ECO:0000313" key="3">
    <source>
        <dbReference type="Proteomes" id="UP001058458"/>
    </source>
</evidence>
<keyword evidence="1" id="KW-1133">Transmembrane helix</keyword>
<geneLocation type="plasmid" evidence="2 3">
    <name>unnamed2</name>
</geneLocation>
<keyword evidence="1" id="KW-0472">Membrane</keyword>
<accession>A0AB38R4R1</accession>
<keyword evidence="2" id="KW-0614">Plasmid</keyword>
<evidence type="ECO:0000256" key="1">
    <source>
        <dbReference type="SAM" id="Phobius"/>
    </source>
</evidence>
<sequence length="284" mass="32800">MNILLAPVFVVVFYLIYKDIFQTKRYELSTYLNESDTEKNSAWFKFTSPISSLTKVILNDRKEQKIQEKLYAAGLDMKPQEFVRLKIIYPTVSTIIFILGVFLSDNPILRLGALLSPLLYFYPDFLLRKRIKRAKLEKKLELPEYLKFLAQLLKSHSVAQAIIKSQDYAGPYLKPHVERLAAEVENYPGSDVPFKNFAKSVDIPEAYTFMVALQQALKTSKKQAIEILNSQIQMLRTLEKENYRFLIQKKPEEMNAYGLILLGGMIIYPLILVIIALSEGFKQI</sequence>
<protein>
    <recommendedName>
        <fullName evidence="4">Type II secretion system protein GspF domain-containing protein</fullName>
    </recommendedName>
</protein>
<feature type="transmembrane region" description="Helical" evidence="1">
    <location>
        <begin position="109"/>
        <end position="127"/>
    </location>
</feature>
<dbReference type="AlphaFoldDB" id="A0AB38R4R1"/>
<evidence type="ECO:0000313" key="2">
    <source>
        <dbReference type="EMBL" id="UOE78376.1"/>
    </source>
</evidence>